<dbReference type="Pfam" id="PF21305">
    <property type="entry name" value="type_II_gspD_N0"/>
    <property type="match status" value="1"/>
</dbReference>
<comment type="similarity">
    <text evidence="1">Belongs to the bacterial secretin family.</text>
</comment>
<evidence type="ECO:0000313" key="9">
    <source>
        <dbReference type="Proteomes" id="UP000813068"/>
    </source>
</evidence>
<dbReference type="Pfam" id="PF03958">
    <property type="entry name" value="Secretin_N"/>
    <property type="match status" value="3"/>
</dbReference>
<feature type="domain" description="NolW-like" evidence="6">
    <location>
        <begin position="273"/>
        <end position="339"/>
    </location>
</feature>
<evidence type="ECO:0000313" key="8">
    <source>
        <dbReference type="EMBL" id="MBV2131603.1"/>
    </source>
</evidence>
<keyword evidence="2" id="KW-0813">Transport</keyword>
<evidence type="ECO:0000259" key="6">
    <source>
        <dbReference type="Pfam" id="PF03958"/>
    </source>
</evidence>
<feature type="signal peptide" evidence="4">
    <location>
        <begin position="1"/>
        <end position="23"/>
    </location>
</feature>
<dbReference type="InterPro" id="IPR050810">
    <property type="entry name" value="Bact_Secretion_Sys_Channel"/>
</dbReference>
<comment type="caution">
    <text evidence="8">The sequence shown here is derived from an EMBL/GenBank/DDBJ whole genome shotgun (WGS) entry which is preliminary data.</text>
</comment>
<protein>
    <submittedName>
        <fullName evidence="8">Type II secretion system secretin GspD</fullName>
    </submittedName>
</protein>
<evidence type="ECO:0000256" key="3">
    <source>
        <dbReference type="SAM" id="MobiDB-lite"/>
    </source>
</evidence>
<dbReference type="PANTHER" id="PTHR30332">
    <property type="entry name" value="PROBABLE GENERAL SECRETION PATHWAY PROTEIN D"/>
    <property type="match status" value="1"/>
</dbReference>
<dbReference type="NCBIfam" id="TIGR02517">
    <property type="entry name" value="type_II_gspD"/>
    <property type="match status" value="1"/>
</dbReference>
<keyword evidence="4" id="KW-0732">Signal</keyword>
<feature type="domain" description="GspD-like N0" evidence="7">
    <location>
        <begin position="111"/>
        <end position="179"/>
    </location>
</feature>
<accession>A0ABS6MS24</accession>
<feature type="domain" description="NolW-like" evidence="6">
    <location>
        <begin position="348"/>
        <end position="467"/>
    </location>
</feature>
<evidence type="ECO:0000256" key="1">
    <source>
        <dbReference type="RuleBase" id="RU004003"/>
    </source>
</evidence>
<proteinExistence type="inferred from homology"/>
<dbReference type="InterPro" id="IPR004846">
    <property type="entry name" value="T2SS/T3SS_dom"/>
</dbReference>
<feature type="domain" description="NolW-like" evidence="6">
    <location>
        <begin position="208"/>
        <end position="265"/>
    </location>
</feature>
<dbReference type="PROSITE" id="PS51257">
    <property type="entry name" value="PROKAR_LIPOPROTEIN"/>
    <property type="match status" value="1"/>
</dbReference>
<evidence type="ECO:0000256" key="4">
    <source>
        <dbReference type="SAM" id="SignalP"/>
    </source>
</evidence>
<gene>
    <name evidence="8" type="primary">gspD</name>
    <name evidence="8" type="ORF">KRX52_02190</name>
</gene>
<evidence type="ECO:0000256" key="2">
    <source>
        <dbReference type="RuleBase" id="RU004004"/>
    </source>
</evidence>
<feature type="region of interest" description="Disordered" evidence="3">
    <location>
        <begin position="370"/>
        <end position="421"/>
    </location>
</feature>
<feature type="region of interest" description="Disordered" evidence="3">
    <location>
        <begin position="30"/>
        <end position="52"/>
    </location>
</feature>
<feature type="domain" description="Type II/III secretion system secretin-like" evidence="5">
    <location>
        <begin position="539"/>
        <end position="711"/>
    </location>
</feature>
<dbReference type="PANTHER" id="PTHR30332:SF25">
    <property type="entry name" value="SECRETIN XPSD"/>
    <property type="match status" value="1"/>
</dbReference>
<keyword evidence="9" id="KW-1185">Reference proteome</keyword>
<sequence length="746" mass="80871">MMMLRRFGWPVLFSTYMVLASCAAIPGGDRETLDNPWGKKSVAHGAATAPKPVDEVREPLRHDASVALATPDLNPVPVPGPKAEIYRGTGSLVNPSGGAAEAREQEGDITLNFQQTEIAEVVKVIMGEILNLNYVLDKNVTGTVSLQTSRPLTREALLPTLETLLEVNGAALVKSQNFYEIVPIEAAPSAGLVPRLSTAQMRGYQLLVIPLRYISAAELMKILEPLKPSKGLMNIDERRNLLMVAGSQEELNNIRETVQLFDVDQLRGMSVGLFRLQAVEAGVVLKELESIFGDASGGPLAGMVRFLPIERLNALLVITPQSKYLDDARTWIERLDRAEGGQGPSMYVYYVQNGKAETMAEVLTQLFEGKAKPKAKEGEESMDTNAPPPLSSPASSTAPPPAPKEGEAPVGREPVLITPGGEGTSLAVGEVSIIADDENNALLIMATPTDYEKVLNAIHKIDILPMQVLVEATIVEVTLTDELRYGLQWFFKSSVGGMKARGVLGNYPLEDMPDFADKAGTGSFTIFQNGEARVLLNMLAQDSKLNVVSSPTLMVLDNRTASIRVGDQVPIRTSETTNTSGVVSQPNPDDTSALVTSTIQYRDTGVLLEVTPRVNAGGMITLEITQEVNDVSDTQTSGIDSPTINQRRIATNVAIQSGETLVLGGLIKEDEGRSSEGLPFLRHIPVLGWLFGSQGKNKNRTELVVMLTPTAVTKLSEARDVTREYRNKLKDVTLPQDVWMEQGRQL</sequence>
<feature type="chain" id="PRO_5045996085" evidence="4">
    <location>
        <begin position="24"/>
        <end position="746"/>
    </location>
</feature>
<feature type="compositionally biased region" description="Basic and acidic residues" evidence="3">
    <location>
        <begin position="370"/>
        <end position="379"/>
    </location>
</feature>
<dbReference type="Pfam" id="PF00263">
    <property type="entry name" value="Secretin"/>
    <property type="match status" value="1"/>
</dbReference>
<evidence type="ECO:0000259" key="5">
    <source>
        <dbReference type="Pfam" id="PF00263"/>
    </source>
</evidence>
<reference evidence="8 9" key="1">
    <citation type="submission" date="2021-06" db="EMBL/GenBank/DDBJ databases">
        <title>Differences between aerobic and microaerobic xylene degrading microbial communities.</title>
        <authorList>
            <person name="Banerjee S."/>
            <person name="Tancsics A."/>
        </authorList>
    </citation>
    <scope>NUCLEOTIDE SEQUENCE [LARGE SCALE GENOMIC DNA]</scope>
    <source>
        <strain evidence="8 9">MAP12</strain>
    </source>
</reference>
<name>A0ABS6MS24_9GAMM</name>
<comment type="subcellular location">
    <subcellularLocation>
        <location evidence="2">Cell outer membrane</location>
    </subcellularLocation>
</comment>
<evidence type="ECO:0000259" key="7">
    <source>
        <dbReference type="Pfam" id="PF21305"/>
    </source>
</evidence>
<dbReference type="Proteomes" id="UP000813068">
    <property type="component" value="Unassembled WGS sequence"/>
</dbReference>
<dbReference type="InterPro" id="IPR049371">
    <property type="entry name" value="GspD-like_N0"/>
</dbReference>
<dbReference type="InterPro" id="IPR013356">
    <property type="entry name" value="T2SS_GspD"/>
</dbReference>
<dbReference type="RefSeq" id="WP_217679517.1">
    <property type="nucleotide sequence ID" value="NZ_JAHRGL010000002.1"/>
</dbReference>
<organism evidence="8 9">
    <name type="scientific">Geopseudomonas aromaticivorans</name>
    <dbReference type="NCBI Taxonomy" id="2849492"/>
    <lineage>
        <taxon>Bacteria</taxon>
        <taxon>Pseudomonadati</taxon>
        <taxon>Pseudomonadota</taxon>
        <taxon>Gammaproteobacteria</taxon>
        <taxon>Pseudomonadales</taxon>
        <taxon>Pseudomonadaceae</taxon>
        <taxon>Geopseudomonas</taxon>
    </lineage>
</organism>
<dbReference type="EMBL" id="JAHRGL010000002">
    <property type="protein sequence ID" value="MBV2131603.1"/>
    <property type="molecule type" value="Genomic_DNA"/>
</dbReference>
<dbReference type="InterPro" id="IPR005644">
    <property type="entry name" value="NolW-like"/>
</dbReference>